<organism evidence="9 10">
    <name type="scientific">Algivirga pacifica</name>
    <dbReference type="NCBI Taxonomy" id="1162670"/>
    <lineage>
        <taxon>Bacteria</taxon>
        <taxon>Pseudomonadati</taxon>
        <taxon>Bacteroidota</taxon>
        <taxon>Cytophagia</taxon>
        <taxon>Cytophagales</taxon>
        <taxon>Flammeovirgaceae</taxon>
        <taxon>Algivirga</taxon>
    </lineage>
</organism>
<dbReference type="PANTHER" id="PTHR35093:SF8">
    <property type="entry name" value="OUTER MEMBRANE PROTEIN NMB0088-RELATED"/>
    <property type="match status" value="1"/>
</dbReference>
<accession>A0ABP9DKY5</accession>
<keyword evidence="5 8" id="KW-0732">Signal</keyword>
<proteinExistence type="inferred from homology"/>
<name>A0ABP9DKY5_9BACT</name>
<evidence type="ECO:0000313" key="9">
    <source>
        <dbReference type="EMBL" id="GAA4849210.1"/>
    </source>
</evidence>
<keyword evidence="6" id="KW-0472">Membrane</keyword>
<feature type="chain" id="PRO_5047281114" evidence="8">
    <location>
        <begin position="23"/>
        <end position="568"/>
    </location>
</feature>
<gene>
    <name evidence="9" type="ORF">GCM10023331_37350</name>
</gene>
<protein>
    <submittedName>
        <fullName evidence="9">Hemin receptor</fullName>
    </submittedName>
</protein>
<evidence type="ECO:0000256" key="4">
    <source>
        <dbReference type="ARBA" id="ARBA00022692"/>
    </source>
</evidence>
<comment type="subcellular location">
    <subcellularLocation>
        <location evidence="1">Cell outer membrane</location>
        <topology evidence="1">Multi-pass membrane protein</topology>
    </subcellularLocation>
</comment>
<dbReference type="SUPFAM" id="SSF56935">
    <property type="entry name" value="Porins"/>
    <property type="match status" value="1"/>
</dbReference>
<evidence type="ECO:0000256" key="8">
    <source>
        <dbReference type="SAM" id="SignalP"/>
    </source>
</evidence>
<evidence type="ECO:0000256" key="6">
    <source>
        <dbReference type="ARBA" id="ARBA00023136"/>
    </source>
</evidence>
<dbReference type="RefSeq" id="WP_345374620.1">
    <property type="nucleotide sequence ID" value="NZ_BAABJX010000062.1"/>
</dbReference>
<reference evidence="10" key="1">
    <citation type="journal article" date="2019" name="Int. J. Syst. Evol. Microbiol.">
        <title>The Global Catalogue of Microorganisms (GCM) 10K type strain sequencing project: providing services to taxonomists for standard genome sequencing and annotation.</title>
        <authorList>
            <consortium name="The Broad Institute Genomics Platform"/>
            <consortium name="The Broad Institute Genome Sequencing Center for Infectious Disease"/>
            <person name="Wu L."/>
            <person name="Ma J."/>
        </authorList>
    </citation>
    <scope>NUCLEOTIDE SEQUENCE [LARGE SCALE GENOMIC DNA]</scope>
    <source>
        <strain evidence="10">JCM 18326</strain>
    </source>
</reference>
<sequence length="568" mass="63541">MRNTHTSLITILLFSLTHLLQAQNVPTGYFIDGVRFSSNNLAGSARMQAIGGSGVSLGGDISHALINPAGLGFNRRSEAHLGAGISFNKTDASGMGIAGEDQRAPFNIPFGGAVFSMAKGGSQTWKGGSFAITYSRMQDYNENIAYTGDATNQSSLIDFFFEQAQGLSLGFMNEDSPSQFGVTTMGSLGFHSDLLFPYNPNDLNNPFYYLVVGSSPLGREGYVKTEGNKNQISFAYGGNLGDTFYFGGTLGIESIRYTKDRSLFEFRDGRDLVGIELFEQFETDATGINGKIGFIYKPIEAFRIGFTATTPTYYNVRDYFRAELYTDYNNVFFNEQETLDFLFPNRDVDGNILDENGNFIIDDFTGEPIRVNPTPDQEGVIIDGAETVNHELLDTEYNLRTPYRLAGGVSGFIGKNGFLSFDVEYVAYDQIHLSNGSLVGPGFFEDVDFSGDNQVLEEEYRGVWNINAGGEWRVNDWRVRLGYAYYPDPLKEALRVFDEGRQFITGGIGYRKKSYYIDFTVVHETYTELFQPYVLDLDFQEVPEEFKSPLIEIDQRKFRTMLNAGFFF</sequence>
<evidence type="ECO:0000256" key="5">
    <source>
        <dbReference type="ARBA" id="ARBA00022729"/>
    </source>
</evidence>
<keyword evidence="4" id="KW-0812">Transmembrane</keyword>
<keyword evidence="7" id="KW-0998">Cell outer membrane</keyword>
<evidence type="ECO:0000256" key="2">
    <source>
        <dbReference type="ARBA" id="ARBA00008163"/>
    </source>
</evidence>
<dbReference type="InterPro" id="IPR005017">
    <property type="entry name" value="OMPP1/FadL/TodX"/>
</dbReference>
<comment type="caution">
    <text evidence="9">The sequence shown here is derived from an EMBL/GenBank/DDBJ whole genome shotgun (WGS) entry which is preliminary data.</text>
</comment>
<keyword evidence="9" id="KW-0675">Receptor</keyword>
<dbReference type="Proteomes" id="UP001500298">
    <property type="component" value="Unassembled WGS sequence"/>
</dbReference>
<evidence type="ECO:0000256" key="7">
    <source>
        <dbReference type="ARBA" id="ARBA00023237"/>
    </source>
</evidence>
<keyword evidence="3" id="KW-1134">Transmembrane beta strand</keyword>
<keyword evidence="10" id="KW-1185">Reference proteome</keyword>
<comment type="similarity">
    <text evidence="2">Belongs to the OmpP1/FadL family.</text>
</comment>
<dbReference type="Gene3D" id="2.40.160.60">
    <property type="entry name" value="Outer membrane protein transport protein (OMPP1/FadL/TodX)"/>
    <property type="match status" value="1"/>
</dbReference>
<dbReference type="EMBL" id="BAABJX010000062">
    <property type="protein sequence ID" value="GAA4849210.1"/>
    <property type="molecule type" value="Genomic_DNA"/>
</dbReference>
<evidence type="ECO:0000256" key="1">
    <source>
        <dbReference type="ARBA" id="ARBA00004571"/>
    </source>
</evidence>
<dbReference type="PANTHER" id="PTHR35093">
    <property type="entry name" value="OUTER MEMBRANE PROTEIN NMB0088-RELATED"/>
    <property type="match status" value="1"/>
</dbReference>
<evidence type="ECO:0000256" key="3">
    <source>
        <dbReference type="ARBA" id="ARBA00022452"/>
    </source>
</evidence>
<evidence type="ECO:0000313" key="10">
    <source>
        <dbReference type="Proteomes" id="UP001500298"/>
    </source>
</evidence>
<feature type="signal peptide" evidence="8">
    <location>
        <begin position="1"/>
        <end position="22"/>
    </location>
</feature>